<evidence type="ECO:0000256" key="13">
    <source>
        <dbReference type="ARBA" id="ARBA00022833"/>
    </source>
</evidence>
<evidence type="ECO:0000256" key="10">
    <source>
        <dbReference type="ARBA" id="ARBA00022729"/>
    </source>
</evidence>
<name>A0A6J4PJI5_9BACT</name>
<keyword evidence="11" id="KW-0378">Hydrolase</keyword>
<dbReference type="InterPro" id="IPR039866">
    <property type="entry name" value="CPQ"/>
</dbReference>
<evidence type="ECO:0000256" key="7">
    <source>
        <dbReference type="ARBA" id="ARBA00022645"/>
    </source>
</evidence>
<protein>
    <recommendedName>
        <fullName evidence="5">Carboxypeptidase Q</fullName>
    </recommendedName>
    <alternativeName>
        <fullName evidence="20">Plasma glutamate carboxypeptidase</fullName>
    </alternativeName>
</protein>
<evidence type="ECO:0000256" key="4">
    <source>
        <dbReference type="ARBA" id="ARBA00004613"/>
    </source>
</evidence>
<organism evidence="23">
    <name type="scientific">uncultured Pyrinomonadaceae bacterium</name>
    <dbReference type="NCBI Taxonomy" id="2283094"/>
    <lineage>
        <taxon>Bacteria</taxon>
        <taxon>Pseudomonadati</taxon>
        <taxon>Acidobacteriota</taxon>
        <taxon>Blastocatellia</taxon>
        <taxon>Blastocatellales</taxon>
        <taxon>Pyrinomonadaceae</taxon>
        <taxon>environmental samples</taxon>
    </lineage>
</organism>
<dbReference type="SUPFAM" id="SSF53187">
    <property type="entry name" value="Zn-dependent exopeptidases"/>
    <property type="match status" value="1"/>
</dbReference>
<evidence type="ECO:0000256" key="3">
    <source>
        <dbReference type="ARBA" id="ARBA00004555"/>
    </source>
</evidence>
<keyword evidence="13" id="KW-0862">Zinc</keyword>
<dbReference type="PANTHER" id="PTHR12053:SF3">
    <property type="entry name" value="CARBOXYPEPTIDASE Q"/>
    <property type="match status" value="1"/>
</dbReference>
<comment type="subcellular location">
    <subcellularLocation>
        <location evidence="1">Endoplasmic reticulum</location>
    </subcellularLocation>
    <subcellularLocation>
        <location evidence="3">Golgi apparatus</location>
    </subcellularLocation>
    <subcellularLocation>
        <location evidence="2">Lysosome</location>
    </subcellularLocation>
    <subcellularLocation>
        <location evidence="4">Secreted</location>
    </subcellularLocation>
</comment>
<keyword evidence="7" id="KW-0121">Carboxypeptidase</keyword>
<evidence type="ECO:0000313" key="23">
    <source>
        <dbReference type="EMBL" id="CAA9417978.1"/>
    </source>
</evidence>
<keyword evidence="17" id="KW-0325">Glycoprotein</keyword>
<dbReference type="EMBL" id="CADCUR010000254">
    <property type="protein sequence ID" value="CAA9417978.1"/>
    <property type="molecule type" value="Genomic_DNA"/>
</dbReference>
<evidence type="ECO:0000256" key="18">
    <source>
        <dbReference type="ARBA" id="ARBA00023228"/>
    </source>
</evidence>
<sequence>MLRRKFAAAFLLSAFITPTVSFAQQPAVQPAQTGNDTVAKLKDEGMNRSQAMATMRYLTDVIGARLTNSPAQKRANVWTRDQLTKWGMKNAAVDPWGEFGRGWELKRFSISVIAPEYIAVRAYPKAWSPSTNGAVTGDVVYVDAADEAALEKYKGKLKGAIVLTSQPRPVEPGFKPTAFRRDEKELQQLSEATASPNNQQQQFQATPEQIAAARFNARKFRFFHEEGAAVLLEPSFGVDAGTIRVMGASVPQPATADAANPFGGVRVYAKNAPAIIPQFVVETEQYNRLFRLLIKDNTPMKMTVDLATQFYADDLQGYNTIAEIPGTDLKDEVVMIGAHLDSWHSASGATDNAAGVTVVMEAMRILQASGFKPRRTIRVGLWTGEEQGLLGSRGYVAKNLAELGENPTRTPGQPAAPRAVVKKAGYDKFAAYYNLDNGTGRIRGIYMQGNESLRPIFREYLAPFKDMGASTLTVNGTGGTDHQAFDAVGLPGFQFIQDPIEYFARTWHTTQDVYDRIIEDDLKQSSIIMATFAYNSAMSEEKLPRKTNPNLNIASVLDGVNLQALVDERKFAESGLNFSVCGHALDADEMHETHFPSVLTVGTNYSHLGE</sequence>
<keyword evidence="23" id="KW-0031">Aminopeptidase</keyword>
<proteinExistence type="predicted"/>
<dbReference type="GO" id="GO:0004177">
    <property type="term" value="F:aminopeptidase activity"/>
    <property type="evidence" value="ECO:0007669"/>
    <property type="project" value="UniProtKB-KW"/>
</dbReference>
<keyword evidence="10 21" id="KW-0732">Signal</keyword>
<evidence type="ECO:0000256" key="15">
    <source>
        <dbReference type="ARBA" id="ARBA00023049"/>
    </source>
</evidence>
<comment type="subunit">
    <text evidence="19">Homodimer. The monomeric form is inactive while the homodimer is active.</text>
</comment>
<feature type="signal peptide" evidence="21">
    <location>
        <begin position="1"/>
        <end position="23"/>
    </location>
</feature>
<evidence type="ECO:0000256" key="1">
    <source>
        <dbReference type="ARBA" id="ARBA00004240"/>
    </source>
</evidence>
<dbReference type="GO" id="GO:0070573">
    <property type="term" value="F:metallodipeptidase activity"/>
    <property type="evidence" value="ECO:0007669"/>
    <property type="project" value="InterPro"/>
</dbReference>
<dbReference type="Pfam" id="PF04389">
    <property type="entry name" value="Peptidase_M28"/>
    <property type="match status" value="1"/>
</dbReference>
<dbReference type="PANTHER" id="PTHR12053">
    <property type="entry name" value="PROTEASE FAMILY M28 PLASMA GLUTAMATE CARBOXYPEPTIDASE-RELATED"/>
    <property type="match status" value="1"/>
</dbReference>
<accession>A0A6J4PJI5</accession>
<evidence type="ECO:0000256" key="9">
    <source>
        <dbReference type="ARBA" id="ARBA00022723"/>
    </source>
</evidence>
<evidence type="ECO:0000256" key="14">
    <source>
        <dbReference type="ARBA" id="ARBA00023034"/>
    </source>
</evidence>
<keyword evidence="14" id="KW-0333">Golgi apparatus</keyword>
<keyword evidence="18" id="KW-0458">Lysosome</keyword>
<keyword evidence="16" id="KW-0865">Zymogen</keyword>
<dbReference type="GO" id="GO:0046872">
    <property type="term" value="F:metal ion binding"/>
    <property type="evidence" value="ECO:0007669"/>
    <property type="project" value="UniProtKB-KW"/>
</dbReference>
<evidence type="ECO:0000256" key="12">
    <source>
        <dbReference type="ARBA" id="ARBA00022824"/>
    </source>
</evidence>
<dbReference type="GO" id="GO:0005576">
    <property type="term" value="C:extracellular region"/>
    <property type="evidence" value="ECO:0007669"/>
    <property type="project" value="UniProtKB-SubCell"/>
</dbReference>
<reference evidence="23" key="1">
    <citation type="submission" date="2020-02" db="EMBL/GenBank/DDBJ databases">
        <authorList>
            <person name="Meier V. D."/>
        </authorList>
    </citation>
    <scope>NUCLEOTIDE SEQUENCE</scope>
    <source>
        <strain evidence="23">AVDCRST_MAG74</strain>
    </source>
</reference>
<keyword evidence="12" id="KW-0256">Endoplasmic reticulum</keyword>
<evidence type="ECO:0000256" key="19">
    <source>
        <dbReference type="ARBA" id="ARBA00025833"/>
    </source>
</evidence>
<evidence type="ECO:0000256" key="17">
    <source>
        <dbReference type="ARBA" id="ARBA00023180"/>
    </source>
</evidence>
<evidence type="ECO:0000256" key="6">
    <source>
        <dbReference type="ARBA" id="ARBA00022525"/>
    </source>
</evidence>
<feature type="chain" id="PRO_5026831204" description="Carboxypeptidase Q" evidence="21">
    <location>
        <begin position="24"/>
        <end position="610"/>
    </location>
</feature>
<evidence type="ECO:0000259" key="22">
    <source>
        <dbReference type="Pfam" id="PF04389"/>
    </source>
</evidence>
<keyword evidence="8" id="KW-0645">Protease</keyword>
<dbReference type="GO" id="GO:0004180">
    <property type="term" value="F:carboxypeptidase activity"/>
    <property type="evidence" value="ECO:0007669"/>
    <property type="project" value="UniProtKB-KW"/>
</dbReference>
<evidence type="ECO:0000256" key="8">
    <source>
        <dbReference type="ARBA" id="ARBA00022670"/>
    </source>
</evidence>
<evidence type="ECO:0000256" key="5">
    <source>
        <dbReference type="ARBA" id="ARBA00014116"/>
    </source>
</evidence>
<dbReference type="AlphaFoldDB" id="A0A6J4PJI5"/>
<feature type="domain" description="Peptidase M28" evidence="22">
    <location>
        <begin position="319"/>
        <end position="531"/>
    </location>
</feature>
<keyword evidence="6" id="KW-0964">Secreted</keyword>
<dbReference type="Gene3D" id="3.40.630.10">
    <property type="entry name" value="Zn peptidases"/>
    <property type="match status" value="2"/>
</dbReference>
<evidence type="ECO:0000256" key="11">
    <source>
        <dbReference type="ARBA" id="ARBA00022801"/>
    </source>
</evidence>
<evidence type="ECO:0000256" key="21">
    <source>
        <dbReference type="SAM" id="SignalP"/>
    </source>
</evidence>
<gene>
    <name evidence="23" type="ORF">AVDCRST_MAG74-3046</name>
</gene>
<evidence type="ECO:0000256" key="2">
    <source>
        <dbReference type="ARBA" id="ARBA00004371"/>
    </source>
</evidence>
<evidence type="ECO:0000256" key="16">
    <source>
        <dbReference type="ARBA" id="ARBA00023145"/>
    </source>
</evidence>
<keyword evidence="15" id="KW-0482">Metalloprotease</keyword>
<keyword evidence="9" id="KW-0479">Metal-binding</keyword>
<dbReference type="GO" id="GO:0006508">
    <property type="term" value="P:proteolysis"/>
    <property type="evidence" value="ECO:0007669"/>
    <property type="project" value="UniProtKB-KW"/>
</dbReference>
<dbReference type="InterPro" id="IPR007484">
    <property type="entry name" value="Peptidase_M28"/>
</dbReference>
<dbReference type="GO" id="GO:0005764">
    <property type="term" value="C:lysosome"/>
    <property type="evidence" value="ECO:0007669"/>
    <property type="project" value="UniProtKB-SubCell"/>
</dbReference>
<evidence type="ECO:0000256" key="20">
    <source>
        <dbReference type="ARBA" id="ARBA00033328"/>
    </source>
</evidence>